<gene>
    <name evidence="2" type="ORF">HEP81_07397</name>
</gene>
<dbReference type="Proteomes" id="UP000516422">
    <property type="component" value="Chromosome"/>
</dbReference>
<sequence>MATQTALAALALILGLLTISRLVRLWMSPYRCPGAGPHAEAGQTTSRTSATGRRELAGPSGP</sequence>
<name>A0A7H1QBE9_9ACTN</name>
<protein>
    <submittedName>
        <fullName evidence="2">Uncharacterized protein</fullName>
    </submittedName>
</protein>
<evidence type="ECO:0000256" key="1">
    <source>
        <dbReference type="SAM" id="MobiDB-lite"/>
    </source>
</evidence>
<evidence type="ECO:0000313" key="2">
    <source>
        <dbReference type="EMBL" id="QNT97629.1"/>
    </source>
</evidence>
<dbReference type="KEGG" id="sgf:HEP81_07397"/>
<dbReference type="RefSeq" id="WP_037661298.1">
    <property type="nucleotide sequence ID" value="NZ_CP051006.1"/>
</dbReference>
<feature type="region of interest" description="Disordered" evidence="1">
    <location>
        <begin position="34"/>
        <end position="62"/>
    </location>
</feature>
<dbReference type="AlphaFoldDB" id="A0A7H1QBE9"/>
<proteinExistence type="predicted"/>
<organism evidence="2 3">
    <name type="scientific">Streptomyces griseofuscus</name>
    <dbReference type="NCBI Taxonomy" id="146922"/>
    <lineage>
        <taxon>Bacteria</taxon>
        <taxon>Bacillati</taxon>
        <taxon>Actinomycetota</taxon>
        <taxon>Actinomycetes</taxon>
        <taxon>Kitasatosporales</taxon>
        <taxon>Streptomycetaceae</taxon>
        <taxon>Streptomyces</taxon>
    </lineage>
</organism>
<reference evidence="2 3" key="1">
    <citation type="submission" date="2020-04" db="EMBL/GenBank/DDBJ databases">
        <title>Characterization and engineering of Streptomyces griseofuscus DSM40191 as a potential heterologous host for expression of BGCs.</title>
        <authorList>
            <person name="Gren T."/>
            <person name="Whitford C.M."/>
            <person name="Mohite O.S."/>
            <person name="Joergensen T.S."/>
            <person name="Nielsen J.B."/>
            <person name="Lee S.Y."/>
            <person name="Weber T."/>
        </authorList>
    </citation>
    <scope>NUCLEOTIDE SEQUENCE [LARGE SCALE GENOMIC DNA]</scope>
    <source>
        <strain evidence="2 3">DSM 40191</strain>
    </source>
</reference>
<accession>A0A7H1QBE9</accession>
<evidence type="ECO:0000313" key="3">
    <source>
        <dbReference type="Proteomes" id="UP000516422"/>
    </source>
</evidence>
<feature type="compositionally biased region" description="Polar residues" evidence="1">
    <location>
        <begin position="42"/>
        <end position="51"/>
    </location>
</feature>
<dbReference type="GeneID" id="91466897"/>
<dbReference type="EMBL" id="CP051006">
    <property type="protein sequence ID" value="QNT97629.1"/>
    <property type="molecule type" value="Genomic_DNA"/>
</dbReference>